<protein>
    <submittedName>
        <fullName evidence="1">Uncharacterized protein</fullName>
    </submittedName>
</protein>
<reference evidence="1" key="1">
    <citation type="submission" date="2021-01" db="EMBL/GenBank/DDBJ databases">
        <title>A chromosome-scale assembly of European eel, Anguilla anguilla.</title>
        <authorList>
            <person name="Henkel C."/>
            <person name="Jong-Raadsen S.A."/>
            <person name="Dufour S."/>
            <person name="Weltzien F.-A."/>
            <person name="Palstra A.P."/>
            <person name="Pelster B."/>
            <person name="Spaink H.P."/>
            <person name="Van Den Thillart G.E."/>
            <person name="Jansen H."/>
            <person name="Zahm M."/>
            <person name="Klopp C."/>
            <person name="Cedric C."/>
            <person name="Louis A."/>
            <person name="Berthelot C."/>
            <person name="Parey E."/>
            <person name="Roest Crollius H."/>
            <person name="Montfort J."/>
            <person name="Robinson-Rechavi M."/>
            <person name="Bucao C."/>
            <person name="Bouchez O."/>
            <person name="Gislard M."/>
            <person name="Lluch J."/>
            <person name="Milhes M."/>
            <person name="Lampietro C."/>
            <person name="Lopez Roques C."/>
            <person name="Donnadieu C."/>
            <person name="Braasch I."/>
            <person name="Desvignes T."/>
            <person name="Postlethwait J."/>
            <person name="Bobe J."/>
            <person name="Guiguen Y."/>
            <person name="Dirks R."/>
        </authorList>
    </citation>
    <scope>NUCLEOTIDE SEQUENCE</scope>
    <source>
        <strain evidence="1">Tag_6206</strain>
        <tissue evidence="1">Liver</tissue>
    </source>
</reference>
<organism evidence="1 2">
    <name type="scientific">Anguilla anguilla</name>
    <name type="common">European freshwater eel</name>
    <name type="synonym">Muraena anguilla</name>
    <dbReference type="NCBI Taxonomy" id="7936"/>
    <lineage>
        <taxon>Eukaryota</taxon>
        <taxon>Metazoa</taxon>
        <taxon>Chordata</taxon>
        <taxon>Craniata</taxon>
        <taxon>Vertebrata</taxon>
        <taxon>Euteleostomi</taxon>
        <taxon>Actinopterygii</taxon>
        <taxon>Neopterygii</taxon>
        <taxon>Teleostei</taxon>
        <taxon>Anguilliformes</taxon>
        <taxon>Anguillidae</taxon>
        <taxon>Anguilla</taxon>
    </lineage>
</organism>
<evidence type="ECO:0000313" key="1">
    <source>
        <dbReference type="EMBL" id="KAG5849616.1"/>
    </source>
</evidence>
<evidence type="ECO:0000313" key="2">
    <source>
        <dbReference type="Proteomes" id="UP001044222"/>
    </source>
</evidence>
<dbReference type="Proteomes" id="UP001044222">
    <property type="component" value="Unassembled WGS sequence"/>
</dbReference>
<name>A0A9D3MIN0_ANGAN</name>
<accession>A0A9D3MIN0</accession>
<dbReference type="AlphaFoldDB" id="A0A9D3MIN0"/>
<proteinExistence type="predicted"/>
<gene>
    <name evidence="1" type="ORF">ANANG_G00112830</name>
</gene>
<sequence length="98" mass="10448">MIHRMAELGADTVAQWLALSPHSKKVVGLNLGLGPFCAEFACSPLVRVRLLRVLRFPPTLKDTHVRCAPAVALDQGTGLRTGVGPRALHCGCPLLLGN</sequence>
<dbReference type="EMBL" id="JAFIRN010000005">
    <property type="protein sequence ID" value="KAG5849616.1"/>
    <property type="molecule type" value="Genomic_DNA"/>
</dbReference>
<comment type="caution">
    <text evidence="1">The sequence shown here is derived from an EMBL/GenBank/DDBJ whole genome shotgun (WGS) entry which is preliminary data.</text>
</comment>
<keyword evidence="2" id="KW-1185">Reference proteome</keyword>